<evidence type="ECO:0000313" key="4">
    <source>
        <dbReference type="EMBL" id="KAE8394409.1"/>
    </source>
</evidence>
<dbReference type="PANTHER" id="PTHR38794:SF1">
    <property type="entry name" value="INTEGRAL MEMBRANE PROTEIN"/>
    <property type="match status" value="1"/>
</dbReference>
<keyword evidence="2" id="KW-0812">Transmembrane</keyword>
<dbReference type="Pfam" id="PF20684">
    <property type="entry name" value="Fung_rhodopsin"/>
    <property type="match status" value="1"/>
</dbReference>
<feature type="compositionally biased region" description="Polar residues" evidence="1">
    <location>
        <begin position="292"/>
        <end position="301"/>
    </location>
</feature>
<dbReference type="PANTHER" id="PTHR38794">
    <property type="entry name" value="INTEGRAL MEMBRANE PROTEIN"/>
    <property type="match status" value="1"/>
</dbReference>
<proteinExistence type="predicted"/>
<accession>A0A5N7CKL3</accession>
<keyword evidence="2" id="KW-1133">Transmembrane helix</keyword>
<evidence type="ECO:0000256" key="1">
    <source>
        <dbReference type="SAM" id="MobiDB-lite"/>
    </source>
</evidence>
<protein>
    <recommendedName>
        <fullName evidence="3">Rhodopsin domain-containing protein</fullName>
    </recommendedName>
</protein>
<dbReference type="AlphaFoldDB" id="A0A5N7CKL3"/>
<gene>
    <name evidence="4" type="ORF">BDV23DRAFT_179562</name>
</gene>
<dbReference type="OrthoDB" id="3918601at2759"/>
<evidence type="ECO:0000259" key="3">
    <source>
        <dbReference type="Pfam" id="PF20684"/>
    </source>
</evidence>
<feature type="transmembrane region" description="Helical" evidence="2">
    <location>
        <begin position="124"/>
        <end position="145"/>
    </location>
</feature>
<dbReference type="Proteomes" id="UP000326877">
    <property type="component" value="Unassembled WGS sequence"/>
</dbReference>
<feature type="transmembrane region" description="Helical" evidence="2">
    <location>
        <begin position="165"/>
        <end position="190"/>
    </location>
</feature>
<reference evidence="4" key="1">
    <citation type="submission" date="2019-04" db="EMBL/GenBank/DDBJ databases">
        <title>Friends and foes A comparative genomics studyof 23 Aspergillus species from section Flavi.</title>
        <authorList>
            <consortium name="DOE Joint Genome Institute"/>
            <person name="Kjaerbolling I."/>
            <person name="Vesth T."/>
            <person name="Frisvad J.C."/>
            <person name="Nybo J.L."/>
            <person name="Theobald S."/>
            <person name="Kildgaard S."/>
            <person name="Isbrandt T."/>
            <person name="Kuo A."/>
            <person name="Sato A."/>
            <person name="Lyhne E.K."/>
            <person name="Kogle M.E."/>
            <person name="Wiebenga A."/>
            <person name="Kun R.S."/>
            <person name="Lubbers R.J."/>
            <person name="Makela M.R."/>
            <person name="Barry K."/>
            <person name="Chovatia M."/>
            <person name="Clum A."/>
            <person name="Daum C."/>
            <person name="Haridas S."/>
            <person name="He G."/>
            <person name="LaButti K."/>
            <person name="Lipzen A."/>
            <person name="Mondo S."/>
            <person name="Riley R."/>
            <person name="Salamov A."/>
            <person name="Simmons B.A."/>
            <person name="Magnuson J.K."/>
            <person name="Henrissat B."/>
            <person name="Mortensen U.H."/>
            <person name="Larsen T.O."/>
            <person name="Devries R.P."/>
            <person name="Grigoriev I.V."/>
            <person name="Machida M."/>
            <person name="Baker S.E."/>
            <person name="Andersen M.R."/>
        </authorList>
    </citation>
    <scope>NUCLEOTIDE SEQUENCE [LARGE SCALE GENOMIC DNA]</scope>
    <source>
        <strain evidence="4">IBT 14317</strain>
    </source>
</reference>
<organism evidence="4">
    <name type="scientific">Petromyces alliaceus</name>
    <name type="common">Aspergillus alliaceus</name>
    <dbReference type="NCBI Taxonomy" id="209559"/>
    <lineage>
        <taxon>Eukaryota</taxon>
        <taxon>Fungi</taxon>
        <taxon>Dikarya</taxon>
        <taxon>Ascomycota</taxon>
        <taxon>Pezizomycotina</taxon>
        <taxon>Eurotiomycetes</taxon>
        <taxon>Eurotiomycetidae</taxon>
        <taxon>Eurotiales</taxon>
        <taxon>Aspergillaceae</taxon>
        <taxon>Aspergillus</taxon>
        <taxon>Aspergillus subgen. Circumdati</taxon>
    </lineage>
</organism>
<feature type="transmembrane region" description="Helical" evidence="2">
    <location>
        <begin position="202"/>
        <end position="222"/>
    </location>
</feature>
<feature type="transmembrane region" description="Helical" evidence="2">
    <location>
        <begin position="15"/>
        <end position="34"/>
    </location>
</feature>
<feature type="region of interest" description="Disordered" evidence="1">
    <location>
        <begin position="292"/>
        <end position="343"/>
    </location>
</feature>
<feature type="transmembrane region" description="Helical" evidence="2">
    <location>
        <begin position="234"/>
        <end position="255"/>
    </location>
</feature>
<sequence length="361" mass="39983">MTRFAGNTYMPSVNIATWFLTVVASLGVLTRLGTKYWISGRFSRDDTTIVGAIIAVAAQTVAMSKATENGYGEHFGALSRDQRKAMMKSQYAASLFYIIALVLSKLSFAMFIRAITPVSTDRRITLALCIAICAWGVACFFTAVFQCAPPSTWDYMNGKCYNIQAWQNFFGISSIVTEVAVLVQMFLQIARIQAGLQRKINIMMVLGLRIFAVIATIVWLVFVNLTANNPDPSYGTWAATVINQVTLCVSIITACSPQFKPFLDSLQNSGMRIDGMGTRYYRSYGSKDASANLRSLTGNGTRSKDADELPIRPANETTIKATHEPPDWDADSQTSQSRIIRETRTWTLTAEHRRQSFDSGL</sequence>
<dbReference type="InterPro" id="IPR049326">
    <property type="entry name" value="Rhodopsin_dom_fungi"/>
</dbReference>
<name>A0A5N7CKL3_PETAA</name>
<dbReference type="EMBL" id="ML735223">
    <property type="protein sequence ID" value="KAE8394409.1"/>
    <property type="molecule type" value="Genomic_DNA"/>
</dbReference>
<feature type="domain" description="Rhodopsin" evidence="3">
    <location>
        <begin position="31"/>
        <end position="263"/>
    </location>
</feature>
<feature type="transmembrane region" description="Helical" evidence="2">
    <location>
        <begin position="91"/>
        <end position="112"/>
    </location>
</feature>
<evidence type="ECO:0000256" key="2">
    <source>
        <dbReference type="SAM" id="Phobius"/>
    </source>
</evidence>
<keyword evidence="2" id="KW-0472">Membrane</keyword>